<reference evidence="1 2" key="2">
    <citation type="journal article" date="2022" name="Mol. Ecol. Resour.">
        <title>The genomes of chicory, endive, great burdock and yacon provide insights into Asteraceae paleo-polyploidization history and plant inulin production.</title>
        <authorList>
            <person name="Fan W."/>
            <person name="Wang S."/>
            <person name="Wang H."/>
            <person name="Wang A."/>
            <person name="Jiang F."/>
            <person name="Liu H."/>
            <person name="Zhao H."/>
            <person name="Xu D."/>
            <person name="Zhang Y."/>
        </authorList>
    </citation>
    <scope>NUCLEOTIDE SEQUENCE [LARGE SCALE GENOMIC DNA]</scope>
    <source>
        <strain evidence="2">cv. Yunnan</strain>
        <tissue evidence="1">Leaves</tissue>
    </source>
</reference>
<dbReference type="EMBL" id="CM042042">
    <property type="protein sequence ID" value="KAI3704967.1"/>
    <property type="molecule type" value="Genomic_DNA"/>
</dbReference>
<dbReference type="Proteomes" id="UP001056120">
    <property type="component" value="Linkage Group LG25"/>
</dbReference>
<sequence>MPPIRYRANKMNATQEPAGSDEDQPMKSNNFNIWQRAITQEVKKTKAVETELEHFKFLCRQQADKAFKMEALVWGTEEAEKESGDATHGDKVEEEVQSWLNPSRRLEFDGNCSRCRSRIADVVLFPCRHLCFCSECDNGRDACLICHTERTTSVKVFRYLTG</sequence>
<keyword evidence="2" id="KW-1185">Reference proteome</keyword>
<comment type="caution">
    <text evidence="1">The sequence shown here is derived from an EMBL/GenBank/DDBJ whole genome shotgun (WGS) entry which is preliminary data.</text>
</comment>
<protein>
    <submittedName>
        <fullName evidence="1">Uncharacterized protein</fullName>
    </submittedName>
</protein>
<evidence type="ECO:0000313" key="2">
    <source>
        <dbReference type="Proteomes" id="UP001056120"/>
    </source>
</evidence>
<proteinExistence type="predicted"/>
<name>A0ACB9A556_9ASTR</name>
<reference evidence="2" key="1">
    <citation type="journal article" date="2022" name="Mol. Ecol. Resour.">
        <title>The genomes of chicory, endive, great burdock and yacon provide insights into Asteraceae palaeo-polyploidization history and plant inulin production.</title>
        <authorList>
            <person name="Fan W."/>
            <person name="Wang S."/>
            <person name="Wang H."/>
            <person name="Wang A."/>
            <person name="Jiang F."/>
            <person name="Liu H."/>
            <person name="Zhao H."/>
            <person name="Xu D."/>
            <person name="Zhang Y."/>
        </authorList>
    </citation>
    <scope>NUCLEOTIDE SEQUENCE [LARGE SCALE GENOMIC DNA]</scope>
    <source>
        <strain evidence="2">cv. Yunnan</strain>
    </source>
</reference>
<organism evidence="1 2">
    <name type="scientific">Smallanthus sonchifolius</name>
    <dbReference type="NCBI Taxonomy" id="185202"/>
    <lineage>
        <taxon>Eukaryota</taxon>
        <taxon>Viridiplantae</taxon>
        <taxon>Streptophyta</taxon>
        <taxon>Embryophyta</taxon>
        <taxon>Tracheophyta</taxon>
        <taxon>Spermatophyta</taxon>
        <taxon>Magnoliopsida</taxon>
        <taxon>eudicotyledons</taxon>
        <taxon>Gunneridae</taxon>
        <taxon>Pentapetalae</taxon>
        <taxon>asterids</taxon>
        <taxon>campanulids</taxon>
        <taxon>Asterales</taxon>
        <taxon>Asteraceae</taxon>
        <taxon>Asteroideae</taxon>
        <taxon>Heliantheae alliance</taxon>
        <taxon>Millerieae</taxon>
        <taxon>Smallanthus</taxon>
    </lineage>
</organism>
<evidence type="ECO:0000313" key="1">
    <source>
        <dbReference type="EMBL" id="KAI3704967.1"/>
    </source>
</evidence>
<accession>A0ACB9A556</accession>
<gene>
    <name evidence="1" type="ORF">L1987_75197</name>
</gene>